<protein>
    <submittedName>
        <fullName evidence="3">Uncharacterized protein</fullName>
    </submittedName>
</protein>
<keyword evidence="4" id="KW-1185">Reference proteome</keyword>
<feature type="coiled-coil region" evidence="1">
    <location>
        <begin position="77"/>
        <end position="104"/>
    </location>
</feature>
<accession>A0A3P1CK93</accession>
<name>A0A3P1CK93_9BACT</name>
<reference evidence="3 4" key="1">
    <citation type="submission" date="2018-11" db="EMBL/GenBank/DDBJ databases">
        <authorList>
            <person name="Zhou Z."/>
            <person name="Wang G."/>
        </authorList>
    </citation>
    <scope>NUCLEOTIDE SEQUENCE [LARGE SCALE GENOMIC DNA]</scope>
    <source>
        <strain evidence="3 4">KCTC42998</strain>
    </source>
</reference>
<keyword evidence="2" id="KW-1133">Transmembrane helix</keyword>
<keyword evidence="1" id="KW-0175">Coiled coil</keyword>
<evidence type="ECO:0000313" key="3">
    <source>
        <dbReference type="EMBL" id="RRB13737.1"/>
    </source>
</evidence>
<feature type="transmembrane region" description="Helical" evidence="2">
    <location>
        <begin position="209"/>
        <end position="230"/>
    </location>
</feature>
<keyword evidence="2" id="KW-0472">Membrane</keyword>
<feature type="transmembrane region" description="Helical" evidence="2">
    <location>
        <begin position="112"/>
        <end position="133"/>
    </location>
</feature>
<proteinExistence type="predicted"/>
<dbReference type="EMBL" id="RQJP01000003">
    <property type="protein sequence ID" value="RRB13737.1"/>
    <property type="molecule type" value="Genomic_DNA"/>
</dbReference>
<keyword evidence="2" id="KW-0812">Transmembrane</keyword>
<dbReference type="Proteomes" id="UP000274271">
    <property type="component" value="Unassembled WGS sequence"/>
</dbReference>
<sequence>MTFEEQLNNHTTLPDFATYSSEPLPDWLEDDDLLRDEAALLGLSDARLDEKTTLIRLYFKRQTAFLEREREQVGEKIGELNLLIEQKANRVDELKQKIARLETTKPAGEPQFLRTGSGLLAFLILLIGTYFLIAETLKPHFQESRFIAIGVLLAGVFGRYDRTTVASEAAVNVTIRRLLAETGLPLAASFFVSMQALETQSALKTAGLFLFMFFLFVAAGKSIPSLLTALQNDFRYWQQGKKLEKERIPKTEAWENEINGVTISLDALRVQKWQLLPQLNRADAEWHRINTRRDVLIQLFENEFNLARSLRDRLSERQKRAIVAS</sequence>
<evidence type="ECO:0000256" key="1">
    <source>
        <dbReference type="SAM" id="Coils"/>
    </source>
</evidence>
<dbReference type="RefSeq" id="WP_124907634.1">
    <property type="nucleotide sequence ID" value="NZ_RQJP01000003.1"/>
</dbReference>
<feature type="transmembrane region" description="Helical" evidence="2">
    <location>
        <begin position="139"/>
        <end position="157"/>
    </location>
</feature>
<dbReference type="AlphaFoldDB" id="A0A3P1CK93"/>
<gene>
    <name evidence="3" type="ORF">EHT87_15870</name>
</gene>
<evidence type="ECO:0000313" key="4">
    <source>
        <dbReference type="Proteomes" id="UP000274271"/>
    </source>
</evidence>
<dbReference type="OrthoDB" id="937423at2"/>
<comment type="caution">
    <text evidence="3">The sequence shown here is derived from an EMBL/GenBank/DDBJ whole genome shotgun (WGS) entry which is preliminary data.</text>
</comment>
<organism evidence="3 4">
    <name type="scientific">Larkinella knui</name>
    <dbReference type="NCBI Taxonomy" id="2025310"/>
    <lineage>
        <taxon>Bacteria</taxon>
        <taxon>Pseudomonadati</taxon>
        <taxon>Bacteroidota</taxon>
        <taxon>Cytophagia</taxon>
        <taxon>Cytophagales</taxon>
        <taxon>Spirosomataceae</taxon>
        <taxon>Larkinella</taxon>
    </lineage>
</organism>
<feature type="transmembrane region" description="Helical" evidence="2">
    <location>
        <begin position="178"/>
        <end position="197"/>
    </location>
</feature>
<evidence type="ECO:0000256" key="2">
    <source>
        <dbReference type="SAM" id="Phobius"/>
    </source>
</evidence>